<reference evidence="1 2" key="1">
    <citation type="submission" date="2018-03" db="EMBL/GenBank/DDBJ databases">
        <title>The ancient ancestry and fast evolution of plastids.</title>
        <authorList>
            <person name="Moore K.R."/>
            <person name="Magnabosco C."/>
            <person name="Momper L."/>
            <person name="Gold D.A."/>
            <person name="Bosak T."/>
            <person name="Fournier G.P."/>
        </authorList>
    </citation>
    <scope>NUCLEOTIDE SEQUENCE [LARGE SCALE GENOMIC DNA]</scope>
    <source>
        <strain evidence="1 2">CCALA 016</strain>
    </source>
</reference>
<gene>
    <name evidence="1" type="ORF">C7H19_07545</name>
</gene>
<reference evidence="1 2" key="2">
    <citation type="submission" date="2018-03" db="EMBL/GenBank/DDBJ databases">
        <authorList>
            <person name="Keele B.F."/>
        </authorList>
    </citation>
    <scope>NUCLEOTIDE SEQUENCE [LARGE SCALE GENOMIC DNA]</scope>
    <source>
        <strain evidence="1 2">CCALA 016</strain>
    </source>
</reference>
<accession>A0A2T1LZH8</accession>
<sequence length="71" mass="8133">MSTLLEQAICQLKNLPTNQQDEIALIILEEIEDELKWERSFNNSQDVLAKLATEALQEYQAGKTQELDPQT</sequence>
<dbReference type="AlphaFoldDB" id="A0A2T1LZH8"/>
<evidence type="ECO:0000313" key="2">
    <source>
        <dbReference type="Proteomes" id="UP000239001"/>
    </source>
</evidence>
<dbReference type="OrthoDB" id="428102at2"/>
<dbReference type="EMBL" id="PXOH01000006">
    <property type="protein sequence ID" value="PSF37829.1"/>
    <property type="molecule type" value="Genomic_DNA"/>
</dbReference>
<evidence type="ECO:0008006" key="3">
    <source>
        <dbReference type="Google" id="ProtNLM"/>
    </source>
</evidence>
<organism evidence="1 2">
    <name type="scientific">Aphanothece hegewaldii CCALA 016</name>
    <dbReference type="NCBI Taxonomy" id="2107694"/>
    <lineage>
        <taxon>Bacteria</taxon>
        <taxon>Bacillati</taxon>
        <taxon>Cyanobacteriota</taxon>
        <taxon>Cyanophyceae</taxon>
        <taxon>Oscillatoriophycideae</taxon>
        <taxon>Chroococcales</taxon>
        <taxon>Aphanothecaceae</taxon>
        <taxon>Aphanothece</taxon>
    </lineage>
</organism>
<dbReference type="Proteomes" id="UP000239001">
    <property type="component" value="Unassembled WGS sequence"/>
</dbReference>
<comment type="caution">
    <text evidence="1">The sequence shown here is derived from an EMBL/GenBank/DDBJ whole genome shotgun (WGS) entry which is preliminary data.</text>
</comment>
<keyword evidence="2" id="KW-1185">Reference proteome</keyword>
<evidence type="ECO:0000313" key="1">
    <source>
        <dbReference type="EMBL" id="PSF37829.1"/>
    </source>
</evidence>
<protein>
    <recommendedName>
        <fullName evidence="3">DUF2281 domain-containing protein</fullName>
    </recommendedName>
</protein>
<name>A0A2T1LZH8_9CHRO</name>
<proteinExistence type="predicted"/>